<protein>
    <submittedName>
        <fullName evidence="2">Uncharacterized protein</fullName>
    </submittedName>
</protein>
<accession>A0A1L4D0Q9</accession>
<evidence type="ECO:0000256" key="1">
    <source>
        <dbReference type="SAM" id="MobiDB-lite"/>
    </source>
</evidence>
<dbReference type="RefSeq" id="WP_148697502.1">
    <property type="nucleotide sequence ID" value="NZ_CP017834.1"/>
</dbReference>
<dbReference type="EMBL" id="CP017834">
    <property type="protein sequence ID" value="APJ03760.1"/>
    <property type="molecule type" value="Genomic_DNA"/>
</dbReference>
<evidence type="ECO:0000313" key="2">
    <source>
        <dbReference type="EMBL" id="APJ03760.1"/>
    </source>
</evidence>
<proteinExistence type="predicted"/>
<name>A0A1L4D0Q9_9BACT</name>
<sequence>MGNIVHLSQKKQERDQKKLHAKKKQPDAQTIRLWRLSMEIDDLIKKGVLDDSLPPDEIAAILAHRLGTLISCCEKPIDLSKFCCNIIERMNSNCITGEPA</sequence>
<dbReference type="OrthoDB" id="9810445at2"/>
<organism evidence="2 3">
    <name type="scientific">Silvanigrella aquatica</name>
    <dbReference type="NCBI Taxonomy" id="1915309"/>
    <lineage>
        <taxon>Bacteria</taxon>
        <taxon>Pseudomonadati</taxon>
        <taxon>Bdellovibrionota</taxon>
        <taxon>Oligoflexia</taxon>
        <taxon>Silvanigrellales</taxon>
        <taxon>Silvanigrellaceae</taxon>
        <taxon>Silvanigrella</taxon>
    </lineage>
</organism>
<gene>
    <name evidence="2" type="ORF">AXG55_07515</name>
</gene>
<dbReference type="STRING" id="1915309.AXG55_07515"/>
<dbReference type="KEGG" id="saqi:AXG55_07515"/>
<dbReference type="AlphaFoldDB" id="A0A1L4D0Q9"/>
<feature type="region of interest" description="Disordered" evidence="1">
    <location>
        <begin position="1"/>
        <end position="25"/>
    </location>
</feature>
<keyword evidence="3" id="KW-1185">Reference proteome</keyword>
<dbReference type="Proteomes" id="UP000184731">
    <property type="component" value="Chromosome"/>
</dbReference>
<evidence type="ECO:0000313" key="3">
    <source>
        <dbReference type="Proteomes" id="UP000184731"/>
    </source>
</evidence>
<reference evidence="2 3" key="1">
    <citation type="submission" date="2016-10" db="EMBL/GenBank/DDBJ databases">
        <title>Silvanigrella aquatica sp. nov., isolated from a freshwater lake located in the Black Forest, Germany, description of Silvanigrellaceae fam. nov., Silvanigrellales ord. nov., reclassification of the order Bdellovibrionales in the class Oligoflexia, reclassification of the families Bacteriovoracaceae and Halobacteriovoraceae in the new order Bacteriovoracales ord. nov., and reclassification of the family Pseudobacteriovoracaceae in the order Oligoflexiales.</title>
        <authorList>
            <person name="Hahn M.W."/>
            <person name="Schmidt J."/>
            <person name="Koll U."/>
            <person name="Rohde M."/>
            <person name="Verbag S."/>
            <person name="Pitt A."/>
            <person name="Nakai R."/>
            <person name="Naganuma T."/>
            <person name="Lang E."/>
        </authorList>
    </citation>
    <scope>NUCLEOTIDE SEQUENCE [LARGE SCALE GENOMIC DNA]</scope>
    <source>
        <strain evidence="2 3">MWH-Nonnen-W8red</strain>
    </source>
</reference>